<dbReference type="Proteomes" id="UP000218231">
    <property type="component" value="Unassembled WGS sequence"/>
</dbReference>
<dbReference type="PANTHER" id="PTHR31475">
    <property type="entry name" value="UPF0462 PROTEIN"/>
    <property type="match status" value="1"/>
</dbReference>
<reference evidence="2 3" key="1">
    <citation type="journal article" date="2017" name="Curr. Biol.">
        <title>Genome architecture and evolution of a unichromosomal asexual nematode.</title>
        <authorList>
            <person name="Fradin H."/>
            <person name="Zegar C."/>
            <person name="Gutwein M."/>
            <person name="Lucas J."/>
            <person name="Kovtun M."/>
            <person name="Corcoran D."/>
            <person name="Baugh L.R."/>
            <person name="Kiontke K."/>
            <person name="Gunsalus K."/>
            <person name="Fitch D.H."/>
            <person name="Piano F."/>
        </authorList>
    </citation>
    <scope>NUCLEOTIDE SEQUENCE [LARGE SCALE GENOMIC DNA]</scope>
    <source>
        <strain evidence="2">PF1309</strain>
    </source>
</reference>
<proteinExistence type="inferred from homology"/>
<accession>A0A2A2J4R0</accession>
<gene>
    <name evidence="2" type="ORF">WR25_00278</name>
</gene>
<protein>
    <submittedName>
        <fullName evidence="2">Uncharacterized protein</fullName>
    </submittedName>
</protein>
<sequence>MSQMPVPDPDEEGKNLTGIRYVIDKTWDGNPLQHEPIEVQMKWTFERIAGRPHKRAVKIVFDAPLFDDPEPSEPPGITPGLWDYEVMEFFFANNQDQYLEVEVGPHGHWICLLFDGQRKCFNNGEDLELEIANKFIDDKWHCEFEIPLAYFPAKISKFNSYHIHGEGDERVYAALHPVTDGSYEKPDFHRLQFFKKIDIRRVIPEGYGDRAFADFKYGELWDGH</sequence>
<comment type="similarity">
    <text evidence="1">Belongs to the UPF0462 family.</text>
</comment>
<dbReference type="PANTHER" id="PTHR31475:SF5">
    <property type="entry name" value="UPF0462 PROTEIN C4ORF33 HOMOLOG"/>
    <property type="match status" value="1"/>
</dbReference>
<keyword evidence="3" id="KW-1185">Reference proteome</keyword>
<dbReference type="Gene3D" id="2.60.40.1190">
    <property type="match status" value="1"/>
</dbReference>
<evidence type="ECO:0000313" key="3">
    <source>
        <dbReference type="Proteomes" id="UP000218231"/>
    </source>
</evidence>
<organism evidence="2 3">
    <name type="scientific">Diploscapter pachys</name>
    <dbReference type="NCBI Taxonomy" id="2018661"/>
    <lineage>
        <taxon>Eukaryota</taxon>
        <taxon>Metazoa</taxon>
        <taxon>Ecdysozoa</taxon>
        <taxon>Nematoda</taxon>
        <taxon>Chromadorea</taxon>
        <taxon>Rhabditida</taxon>
        <taxon>Rhabditina</taxon>
        <taxon>Rhabditomorpha</taxon>
        <taxon>Rhabditoidea</taxon>
        <taxon>Rhabditidae</taxon>
        <taxon>Diploscapter</taxon>
    </lineage>
</organism>
<dbReference type="OrthoDB" id="10056816at2759"/>
<name>A0A2A2J4R0_9BILA</name>
<dbReference type="STRING" id="2018661.A0A2A2J4R0"/>
<dbReference type="EMBL" id="LIAE01010685">
    <property type="protein sequence ID" value="PAV56599.1"/>
    <property type="molecule type" value="Genomic_DNA"/>
</dbReference>
<evidence type="ECO:0000256" key="1">
    <source>
        <dbReference type="ARBA" id="ARBA00038085"/>
    </source>
</evidence>
<dbReference type="AlphaFoldDB" id="A0A2A2J4R0"/>
<evidence type="ECO:0000313" key="2">
    <source>
        <dbReference type="EMBL" id="PAV56599.1"/>
    </source>
</evidence>
<comment type="caution">
    <text evidence="2">The sequence shown here is derived from an EMBL/GenBank/DDBJ whole genome shotgun (WGS) entry which is preliminary data.</text>
</comment>
<dbReference type="SUPFAM" id="SSF49344">
    <property type="entry name" value="CBD9-like"/>
    <property type="match status" value="1"/>
</dbReference>